<dbReference type="AlphaFoldDB" id="A0A817A2Z1"/>
<dbReference type="EMBL" id="CAJNRF010018178">
    <property type="protein sequence ID" value="CAF2249980.1"/>
    <property type="molecule type" value="Genomic_DNA"/>
</dbReference>
<evidence type="ECO:0000256" key="1">
    <source>
        <dbReference type="SAM" id="Phobius"/>
    </source>
</evidence>
<dbReference type="Proteomes" id="UP000663856">
    <property type="component" value="Unassembled WGS sequence"/>
</dbReference>
<dbReference type="GO" id="GO:0031526">
    <property type="term" value="C:brush border membrane"/>
    <property type="evidence" value="ECO:0007669"/>
    <property type="project" value="TreeGrafter"/>
</dbReference>
<reference evidence="2" key="1">
    <citation type="submission" date="2021-02" db="EMBL/GenBank/DDBJ databases">
        <authorList>
            <person name="Nowell W R."/>
        </authorList>
    </citation>
    <scope>NUCLEOTIDE SEQUENCE</scope>
</reference>
<dbReference type="InterPro" id="IPR001087">
    <property type="entry name" value="GDSL"/>
</dbReference>
<proteinExistence type="predicted"/>
<feature type="transmembrane region" description="Helical" evidence="1">
    <location>
        <begin position="368"/>
        <end position="387"/>
    </location>
</feature>
<keyword evidence="1" id="KW-1133">Transmembrane helix</keyword>
<dbReference type="PANTHER" id="PTHR21325:SF31">
    <property type="entry name" value="GH22081P-RELATED"/>
    <property type="match status" value="1"/>
</dbReference>
<dbReference type="InterPro" id="IPR038885">
    <property type="entry name" value="PLB1"/>
</dbReference>
<keyword evidence="1" id="KW-0812">Transmembrane</keyword>
<dbReference type="Gene3D" id="3.40.50.1110">
    <property type="entry name" value="SGNH hydrolase"/>
    <property type="match status" value="1"/>
</dbReference>
<dbReference type="GO" id="GO:0006644">
    <property type="term" value="P:phospholipid metabolic process"/>
    <property type="evidence" value="ECO:0007669"/>
    <property type="project" value="TreeGrafter"/>
</dbReference>
<organism evidence="2 3">
    <name type="scientific">Rotaria magnacalcarata</name>
    <dbReference type="NCBI Taxonomy" id="392030"/>
    <lineage>
        <taxon>Eukaryota</taxon>
        <taxon>Metazoa</taxon>
        <taxon>Spiralia</taxon>
        <taxon>Gnathifera</taxon>
        <taxon>Rotifera</taxon>
        <taxon>Eurotatoria</taxon>
        <taxon>Bdelloidea</taxon>
        <taxon>Philodinida</taxon>
        <taxon>Philodinidae</taxon>
        <taxon>Rotaria</taxon>
    </lineage>
</organism>
<accession>A0A817A2Z1</accession>
<gene>
    <name evidence="2" type="ORF">WKI299_LOCUS36983</name>
</gene>
<dbReference type="GO" id="GO:0004623">
    <property type="term" value="F:phospholipase A2 activity"/>
    <property type="evidence" value="ECO:0007669"/>
    <property type="project" value="TreeGrafter"/>
</dbReference>
<comment type="caution">
    <text evidence="2">The sequence shown here is derived from an EMBL/GenBank/DDBJ whole genome shotgun (WGS) entry which is preliminary data.</text>
</comment>
<dbReference type="SUPFAM" id="SSF52266">
    <property type="entry name" value="SGNH hydrolase"/>
    <property type="match status" value="1"/>
</dbReference>
<evidence type="ECO:0000313" key="2">
    <source>
        <dbReference type="EMBL" id="CAF2249980.1"/>
    </source>
</evidence>
<dbReference type="GO" id="GO:0050253">
    <property type="term" value="F:retinyl-palmitate esterase activity"/>
    <property type="evidence" value="ECO:0007669"/>
    <property type="project" value="TreeGrafter"/>
</dbReference>
<dbReference type="Pfam" id="PF00657">
    <property type="entry name" value="Lipase_GDSL"/>
    <property type="match status" value="1"/>
</dbReference>
<keyword evidence="1" id="KW-0472">Membrane</keyword>
<protein>
    <submittedName>
        <fullName evidence="2">Uncharacterized protein</fullName>
    </submittedName>
</protein>
<dbReference type="PANTHER" id="PTHR21325">
    <property type="entry name" value="PHOSPHOLIPASE B, PLB1"/>
    <property type="match status" value="1"/>
</dbReference>
<sequence>MKFLITTFVFYTVLFDKNFVLEAENYIASIEELNRDENFLEKYTTWSLELFSQHEYLYGLSWSIGGDYTYSKFLSLPNILRQYNQKLNVFSTKVSIMFPFSRNNSYNGLNVAKPWDSSSNIVYQAELPLEKLKNEKLRNWNSDWKVITNNDLCSFCKDNQVKKYTPEQYLNNIRNTLDKLYNASLPSTLINLVLPFDIRSINNISHNYIKQYHRLLSDLINSKRYEKRNDFTVVIQLFKTHNKLSYKHNSKIDFSYFAQDCFHLSGKGHSLAVISLLNNLFEPVGGKKRTCHIGKPLKCSTKEYPCIFTSKHSAKALDEVRSRTMMRTTDRVTKIIKNTSTSDHNRISHYHRKHKKADSDLSHTKLKFIVIISFLFIIISILTVDIMRRRKPPTLIPMNKPDSLAGTANS</sequence>
<dbReference type="InterPro" id="IPR036514">
    <property type="entry name" value="SGNH_hydro_sf"/>
</dbReference>
<dbReference type="GO" id="GO:0004622">
    <property type="term" value="F:phosphatidylcholine lysophospholipase activity"/>
    <property type="evidence" value="ECO:0007669"/>
    <property type="project" value="TreeGrafter"/>
</dbReference>
<name>A0A817A2Z1_9BILA</name>
<evidence type="ECO:0000313" key="3">
    <source>
        <dbReference type="Proteomes" id="UP000663856"/>
    </source>
</evidence>